<dbReference type="InterPro" id="IPR013783">
    <property type="entry name" value="Ig-like_fold"/>
</dbReference>
<dbReference type="AlphaFoldDB" id="A0A0F8YJD2"/>
<name>A0A0F8YJD2_9ZZZZ</name>
<gene>
    <name evidence="1" type="ORF">LCGC14_3147460</name>
</gene>
<dbReference type="EMBL" id="LAZR01069183">
    <property type="protein sequence ID" value="KKK48206.1"/>
    <property type="molecule type" value="Genomic_DNA"/>
</dbReference>
<protein>
    <submittedName>
        <fullName evidence="1">Uncharacterized protein</fullName>
    </submittedName>
</protein>
<feature type="non-terminal residue" evidence="1">
    <location>
        <position position="1"/>
    </location>
</feature>
<comment type="caution">
    <text evidence="1">The sequence shown here is derived from an EMBL/GenBank/DDBJ whole genome shotgun (WGS) entry which is preliminary data.</text>
</comment>
<reference evidence="1" key="1">
    <citation type="journal article" date="2015" name="Nature">
        <title>Complex archaea that bridge the gap between prokaryotes and eukaryotes.</title>
        <authorList>
            <person name="Spang A."/>
            <person name="Saw J.H."/>
            <person name="Jorgensen S.L."/>
            <person name="Zaremba-Niedzwiedzka K."/>
            <person name="Martijn J."/>
            <person name="Lind A.E."/>
            <person name="van Eijk R."/>
            <person name="Schleper C."/>
            <person name="Guy L."/>
            <person name="Ettema T.J."/>
        </authorList>
    </citation>
    <scope>NUCLEOTIDE SEQUENCE</scope>
</reference>
<proteinExistence type="predicted"/>
<organism evidence="1">
    <name type="scientific">marine sediment metagenome</name>
    <dbReference type="NCBI Taxonomy" id="412755"/>
    <lineage>
        <taxon>unclassified sequences</taxon>
        <taxon>metagenomes</taxon>
        <taxon>ecological metagenomes</taxon>
    </lineage>
</organism>
<accession>A0A0F8YJD2</accession>
<dbReference type="Gene3D" id="2.60.40.10">
    <property type="entry name" value="Immunoglobulins"/>
    <property type="match status" value="1"/>
</dbReference>
<sequence>TKGTLVRINGRDSGTGLPTVAKSKATGTSPTLATLAEYIVILDTPDVTSGNLAERYVITGLDTSGQASGALVYASGTAGNFQFTAINTANEDSDDRNIRQVVGRVLAVDVSVGSIEFNIDPEDLLLNPRLSGFTLSPSSSVSAGSNITFDARVKDKYGVNISGRYYGEVSFMVGSAANEFDDNVGSAQVNLTATLNIGTRLGLHVANGLSKFYTNSTGTVQFILSSSSAQSVWVRCHVGSSGPKTGFGTWT</sequence>
<evidence type="ECO:0000313" key="1">
    <source>
        <dbReference type="EMBL" id="KKK48206.1"/>
    </source>
</evidence>